<keyword evidence="1" id="KW-0472">Membrane</keyword>
<accession>A0AAE3UIX9</accession>
<keyword evidence="3" id="KW-1185">Reference proteome</keyword>
<feature type="transmembrane region" description="Helical" evidence="1">
    <location>
        <begin position="184"/>
        <end position="213"/>
    </location>
</feature>
<feature type="transmembrane region" description="Helical" evidence="1">
    <location>
        <begin position="389"/>
        <end position="409"/>
    </location>
</feature>
<keyword evidence="1" id="KW-1133">Transmembrane helix</keyword>
<feature type="transmembrane region" description="Helical" evidence="1">
    <location>
        <begin position="358"/>
        <end position="377"/>
    </location>
</feature>
<gene>
    <name evidence="2" type="ORF">QNI22_35310</name>
</gene>
<comment type="caution">
    <text evidence="2">The sequence shown here is derived from an EMBL/GenBank/DDBJ whole genome shotgun (WGS) entry which is preliminary data.</text>
</comment>
<feature type="transmembrane region" description="Helical" evidence="1">
    <location>
        <begin position="330"/>
        <end position="352"/>
    </location>
</feature>
<keyword evidence="1" id="KW-0812">Transmembrane</keyword>
<feature type="transmembrane region" description="Helical" evidence="1">
    <location>
        <begin position="102"/>
        <end position="120"/>
    </location>
</feature>
<dbReference type="EMBL" id="JASJOU010000019">
    <property type="protein sequence ID" value="MDJ1505981.1"/>
    <property type="molecule type" value="Genomic_DNA"/>
</dbReference>
<organism evidence="2 3">
    <name type="scientific">Xanthocytophaga agilis</name>
    <dbReference type="NCBI Taxonomy" id="3048010"/>
    <lineage>
        <taxon>Bacteria</taxon>
        <taxon>Pseudomonadati</taxon>
        <taxon>Bacteroidota</taxon>
        <taxon>Cytophagia</taxon>
        <taxon>Cytophagales</taxon>
        <taxon>Rhodocytophagaceae</taxon>
        <taxon>Xanthocytophaga</taxon>
    </lineage>
</organism>
<feature type="transmembrane region" description="Helical" evidence="1">
    <location>
        <begin position="158"/>
        <end position="178"/>
    </location>
</feature>
<protein>
    <submittedName>
        <fullName evidence="2">Phospholipid carrier-dependent glycosyltransferase</fullName>
    </submittedName>
</protein>
<evidence type="ECO:0000313" key="2">
    <source>
        <dbReference type="EMBL" id="MDJ1505981.1"/>
    </source>
</evidence>
<dbReference type="AlphaFoldDB" id="A0AAE3UIX9"/>
<feature type="transmembrane region" description="Helical" evidence="1">
    <location>
        <begin position="288"/>
        <end position="309"/>
    </location>
</feature>
<dbReference type="Proteomes" id="UP001232063">
    <property type="component" value="Unassembled WGS sequence"/>
</dbReference>
<sequence>MKLINKLVTLNSLITGFFLIYLFVGIFSFTDYGISFDEKTNRMNGLVSAKYTIKKLGINVPLGDQKAIPDLYDYKDQDYGVIFDLPMLIIEKLLKCNVKDSFRLRHFFTFLIFFISTIYFYKTAILITNQRLLALLVTLFLIVSPRIFAESFYNSKDIVCLAFFIITTYYLLLFSESFTLNYCFWLSLFTSMAICTRVVALMVPLIIVFVSIQALVEKKYTPRKILLNTFICLSLILFFSILFWPFLWEDPFSNIATVFKNMKQFRWKNSVLYMGMYVPAGDLPKHYIPVYILITTPILYSLFFFLGIGESVIRFIKDPKHIFASKNRTILILLALFTGPLLAIIILDSVVYDGWRQLYFIYGAYLLIALKGIQWLYAQLVKNERIKWISLFVLSLVSFNVCYTIYWMIKNHPYQNVYFNTLAGRNIEKNFERDYWGLSYKQALEYIVAHDSSSSIHIICNLPPGITNTIFLDPKDKSRISIETIDPEKRAQTLPKDLSCDYFITEFRYISDPTPFYKELFSVNVDDFKVVAIYDGKSLLSK</sequence>
<evidence type="ECO:0000256" key="1">
    <source>
        <dbReference type="SAM" id="Phobius"/>
    </source>
</evidence>
<reference evidence="2" key="1">
    <citation type="submission" date="2023-05" db="EMBL/GenBank/DDBJ databases">
        <authorList>
            <person name="Zhang X."/>
        </authorList>
    </citation>
    <scope>NUCLEOTIDE SEQUENCE</scope>
    <source>
        <strain evidence="2">BD1B2-1</strain>
    </source>
</reference>
<feature type="transmembrane region" description="Helical" evidence="1">
    <location>
        <begin position="225"/>
        <end position="247"/>
    </location>
</feature>
<feature type="transmembrane region" description="Helical" evidence="1">
    <location>
        <begin position="12"/>
        <end position="34"/>
    </location>
</feature>
<evidence type="ECO:0000313" key="3">
    <source>
        <dbReference type="Proteomes" id="UP001232063"/>
    </source>
</evidence>
<name>A0AAE3UIX9_9BACT</name>
<dbReference type="RefSeq" id="WP_314518617.1">
    <property type="nucleotide sequence ID" value="NZ_JASJOU010000019.1"/>
</dbReference>
<proteinExistence type="predicted"/>